<keyword evidence="6" id="KW-0067">ATP-binding</keyword>
<dbReference type="STRING" id="1033802.SSPSH_002170"/>
<dbReference type="GO" id="GO:0003700">
    <property type="term" value="F:DNA-binding transcription factor activity"/>
    <property type="evidence" value="ECO:0007669"/>
    <property type="project" value="InterPro"/>
</dbReference>
<dbReference type="InterPro" id="IPR000847">
    <property type="entry name" value="LysR_HTH_N"/>
</dbReference>
<dbReference type="Gene3D" id="3.40.190.290">
    <property type="match status" value="1"/>
</dbReference>
<evidence type="ECO:0000256" key="2">
    <source>
        <dbReference type="ARBA" id="ARBA00023015"/>
    </source>
</evidence>
<reference evidence="6 7" key="2">
    <citation type="journal article" date="2013" name="PLoS ONE">
        <title>INDIGO - INtegrated Data Warehouse of MIcrobial GenOmes with Examples from the Red Sea Extremophiles.</title>
        <authorList>
            <person name="Alam I."/>
            <person name="Antunes A."/>
            <person name="Kamau A.A."/>
            <person name="Ba Alawi W."/>
            <person name="Kalkatawi M."/>
            <person name="Stingl U."/>
            <person name="Bajic V.B."/>
        </authorList>
    </citation>
    <scope>NUCLEOTIDE SEQUENCE [LARGE SCALE GENOMIC DNA]</scope>
    <source>
        <strain evidence="6 7">E1L3A</strain>
    </source>
</reference>
<dbReference type="Proteomes" id="UP000006242">
    <property type="component" value="Unassembled WGS sequence"/>
</dbReference>
<sequence>MQTEAIRAFVTVCDRGSFQAAAETLHLSQPTISKRLAALETRLGHDLFDRVGRGVALTEAGHAYLPHARELLAVVQDGRRALDNLDADTGGPLRLALSHHVGLHRMPEVLRAYIARYPKVAPEIVFVDSEAACRSVLNGERELAVITLPSPAPPGLVEDCIWADPMSIFVGRDHALATAGTIDVADLAAYPAVLPPVESYTYAIIADALGQSGLEIEPRMTSHYLETLRMLAGVGIGWTVLPTSMQHPELTRVELPDVVIERRLGAIRHPRRSLSNAARALLTMLDALREPKAPA</sequence>
<keyword evidence="6" id="KW-0378">Hydrolase</keyword>
<evidence type="ECO:0000256" key="3">
    <source>
        <dbReference type="ARBA" id="ARBA00023125"/>
    </source>
</evidence>
<gene>
    <name evidence="6" type="ORF">SSPSH_002170</name>
</gene>
<keyword evidence="4" id="KW-0804">Transcription</keyword>
<dbReference type="InterPro" id="IPR005119">
    <property type="entry name" value="LysR_subst-bd"/>
</dbReference>
<dbReference type="PROSITE" id="PS50931">
    <property type="entry name" value="HTH_LYSR"/>
    <property type="match status" value="1"/>
</dbReference>
<dbReference type="PANTHER" id="PTHR30419:SF8">
    <property type="entry name" value="NITROGEN ASSIMILATION TRANSCRIPTIONAL ACTIVATOR-RELATED"/>
    <property type="match status" value="1"/>
</dbReference>
<dbReference type="Pfam" id="PF00126">
    <property type="entry name" value="HTH_1"/>
    <property type="match status" value="1"/>
</dbReference>
<comment type="similarity">
    <text evidence="1">Belongs to the LysR transcriptional regulatory family.</text>
</comment>
<dbReference type="InterPro" id="IPR036390">
    <property type="entry name" value="WH_DNA-bd_sf"/>
</dbReference>
<evidence type="ECO:0000256" key="1">
    <source>
        <dbReference type="ARBA" id="ARBA00009437"/>
    </source>
</evidence>
<dbReference type="GO" id="GO:0003677">
    <property type="term" value="F:DNA binding"/>
    <property type="evidence" value="ECO:0007669"/>
    <property type="project" value="UniProtKB-KW"/>
</dbReference>
<protein>
    <submittedName>
        <fullName evidence="6">Lipopolysaccharide export system ATP-binding protein</fullName>
        <ecNumber evidence="6">3.6.3.-</ecNumber>
    </submittedName>
</protein>
<dbReference type="OrthoDB" id="9803735at2"/>
<organism evidence="6 7">
    <name type="scientific">Salinisphaera shabanensis E1L3A</name>
    <dbReference type="NCBI Taxonomy" id="1033802"/>
    <lineage>
        <taxon>Bacteria</taxon>
        <taxon>Pseudomonadati</taxon>
        <taxon>Pseudomonadota</taxon>
        <taxon>Gammaproteobacteria</taxon>
        <taxon>Salinisphaerales</taxon>
        <taxon>Salinisphaeraceae</taxon>
        <taxon>Salinisphaera</taxon>
    </lineage>
</organism>
<proteinExistence type="inferred from homology"/>
<evidence type="ECO:0000259" key="5">
    <source>
        <dbReference type="PROSITE" id="PS50931"/>
    </source>
</evidence>
<dbReference type="AlphaFoldDB" id="U2EKU4"/>
<dbReference type="Pfam" id="PF03466">
    <property type="entry name" value="LysR_substrate"/>
    <property type="match status" value="1"/>
</dbReference>
<dbReference type="PANTHER" id="PTHR30419">
    <property type="entry name" value="HTH-TYPE TRANSCRIPTIONAL REGULATOR YBHD"/>
    <property type="match status" value="1"/>
</dbReference>
<dbReference type="GO" id="GO:0005829">
    <property type="term" value="C:cytosol"/>
    <property type="evidence" value="ECO:0007669"/>
    <property type="project" value="TreeGrafter"/>
</dbReference>
<evidence type="ECO:0000256" key="4">
    <source>
        <dbReference type="ARBA" id="ARBA00023163"/>
    </source>
</evidence>
<comment type="caution">
    <text evidence="6">The sequence shown here is derived from an EMBL/GenBank/DDBJ whole genome shotgun (WGS) entry which is preliminary data.</text>
</comment>
<dbReference type="InterPro" id="IPR036388">
    <property type="entry name" value="WH-like_DNA-bd_sf"/>
</dbReference>
<keyword evidence="7" id="KW-1185">Reference proteome</keyword>
<reference evidence="6 7" key="1">
    <citation type="journal article" date="2011" name="J. Bacteriol.">
        <title>Genome sequence of Salinisphaera shabanensis, a gammaproteobacterium from the harsh, variable environment of the brine-seawater interface of the Shaban Deep in the Red Sea.</title>
        <authorList>
            <person name="Antunes A."/>
            <person name="Alam I."/>
            <person name="Bajic V.B."/>
            <person name="Stingl U."/>
        </authorList>
    </citation>
    <scope>NUCLEOTIDE SEQUENCE [LARGE SCALE GENOMIC DNA]</scope>
    <source>
        <strain evidence="6 7">E1L3A</strain>
    </source>
</reference>
<dbReference type="GO" id="GO:0016787">
    <property type="term" value="F:hydrolase activity"/>
    <property type="evidence" value="ECO:0007669"/>
    <property type="project" value="UniProtKB-KW"/>
</dbReference>
<dbReference type="eggNOG" id="COG0583">
    <property type="taxonomic scope" value="Bacteria"/>
</dbReference>
<dbReference type="EMBL" id="AFNV02000014">
    <property type="protein sequence ID" value="ERJ18877.1"/>
    <property type="molecule type" value="Genomic_DNA"/>
</dbReference>
<feature type="domain" description="HTH lysR-type" evidence="5">
    <location>
        <begin position="1"/>
        <end position="58"/>
    </location>
</feature>
<dbReference type="FunFam" id="1.10.10.10:FF:000001">
    <property type="entry name" value="LysR family transcriptional regulator"/>
    <property type="match status" value="1"/>
</dbReference>
<dbReference type="Gene3D" id="1.10.10.10">
    <property type="entry name" value="Winged helix-like DNA-binding domain superfamily/Winged helix DNA-binding domain"/>
    <property type="match status" value="1"/>
</dbReference>
<dbReference type="EC" id="3.6.3.-" evidence="6"/>
<accession>U2EKU4</accession>
<keyword evidence="3" id="KW-0238">DNA-binding</keyword>
<dbReference type="SUPFAM" id="SSF53850">
    <property type="entry name" value="Periplasmic binding protein-like II"/>
    <property type="match status" value="1"/>
</dbReference>
<dbReference type="InterPro" id="IPR050950">
    <property type="entry name" value="HTH-type_LysR_regulators"/>
</dbReference>
<dbReference type="RefSeq" id="WP_006912519.1">
    <property type="nucleotide sequence ID" value="NZ_AFNV02000014.1"/>
</dbReference>
<dbReference type="CDD" id="cd05466">
    <property type="entry name" value="PBP2_LTTR_substrate"/>
    <property type="match status" value="1"/>
</dbReference>
<dbReference type="PRINTS" id="PR00039">
    <property type="entry name" value="HTHLYSR"/>
</dbReference>
<name>U2EKU4_9GAMM</name>
<evidence type="ECO:0000313" key="7">
    <source>
        <dbReference type="Proteomes" id="UP000006242"/>
    </source>
</evidence>
<keyword evidence="2" id="KW-0805">Transcription regulation</keyword>
<dbReference type="SUPFAM" id="SSF46785">
    <property type="entry name" value="Winged helix' DNA-binding domain"/>
    <property type="match status" value="1"/>
</dbReference>
<keyword evidence="6" id="KW-0547">Nucleotide-binding</keyword>
<evidence type="ECO:0000313" key="6">
    <source>
        <dbReference type="EMBL" id="ERJ18877.1"/>
    </source>
</evidence>
<dbReference type="GO" id="GO:0005524">
    <property type="term" value="F:ATP binding"/>
    <property type="evidence" value="ECO:0007669"/>
    <property type="project" value="UniProtKB-KW"/>
</dbReference>